<evidence type="ECO:0000256" key="3">
    <source>
        <dbReference type="ARBA" id="ARBA00023163"/>
    </source>
</evidence>
<dbReference type="Pfam" id="PF14246">
    <property type="entry name" value="TetR_C_7"/>
    <property type="match status" value="1"/>
</dbReference>
<dbReference type="PROSITE" id="PS50977">
    <property type="entry name" value="HTH_TETR_2"/>
    <property type="match status" value="1"/>
</dbReference>
<proteinExistence type="predicted"/>
<dbReference type="InterPro" id="IPR023772">
    <property type="entry name" value="DNA-bd_HTH_TetR-type_CS"/>
</dbReference>
<feature type="DNA-binding region" description="H-T-H motif" evidence="4">
    <location>
        <begin position="25"/>
        <end position="44"/>
    </location>
</feature>
<dbReference type="OrthoDB" id="7186128at2"/>
<evidence type="ECO:0000313" key="7">
    <source>
        <dbReference type="Proteomes" id="UP000317982"/>
    </source>
</evidence>
<dbReference type="GO" id="GO:0045892">
    <property type="term" value="P:negative regulation of DNA-templated transcription"/>
    <property type="evidence" value="ECO:0007669"/>
    <property type="project" value="UniProtKB-ARBA"/>
</dbReference>
<dbReference type="AlphaFoldDB" id="A0A545AHN4"/>
<dbReference type="RefSeq" id="WP_142708732.1">
    <property type="nucleotide sequence ID" value="NZ_VIRS01000033.1"/>
</dbReference>
<dbReference type="GO" id="GO:0000976">
    <property type="term" value="F:transcription cis-regulatory region binding"/>
    <property type="evidence" value="ECO:0007669"/>
    <property type="project" value="TreeGrafter"/>
</dbReference>
<dbReference type="PRINTS" id="PR00455">
    <property type="entry name" value="HTHTETR"/>
</dbReference>
<dbReference type="PANTHER" id="PTHR30055:SF146">
    <property type="entry name" value="HTH-TYPE TRANSCRIPTIONAL DUAL REGULATOR CECR"/>
    <property type="match status" value="1"/>
</dbReference>
<dbReference type="InterPro" id="IPR050109">
    <property type="entry name" value="HTH-type_TetR-like_transc_reg"/>
</dbReference>
<evidence type="ECO:0000256" key="2">
    <source>
        <dbReference type="ARBA" id="ARBA00023125"/>
    </source>
</evidence>
<accession>A0A545AHN4</accession>
<dbReference type="GO" id="GO:0003700">
    <property type="term" value="F:DNA-binding transcription factor activity"/>
    <property type="evidence" value="ECO:0007669"/>
    <property type="project" value="TreeGrafter"/>
</dbReference>
<reference evidence="6 7" key="1">
    <citation type="submission" date="2019-07" db="EMBL/GenBank/DDBJ databases">
        <title>Cryptosporangium phraense sp. nov., isolated from plant litter.</title>
        <authorList>
            <person name="Suriyachadkun C."/>
        </authorList>
    </citation>
    <scope>NUCLEOTIDE SEQUENCE [LARGE SCALE GENOMIC DNA]</scope>
    <source>
        <strain evidence="6 7">A-T 5661</strain>
    </source>
</reference>
<dbReference type="EMBL" id="VIRS01000033">
    <property type="protein sequence ID" value="TQS40834.1"/>
    <property type="molecule type" value="Genomic_DNA"/>
</dbReference>
<dbReference type="PROSITE" id="PS01081">
    <property type="entry name" value="HTH_TETR_1"/>
    <property type="match status" value="1"/>
</dbReference>
<dbReference type="InterPro" id="IPR001647">
    <property type="entry name" value="HTH_TetR"/>
</dbReference>
<name>A0A545AHN4_9ACTN</name>
<dbReference type="InterPro" id="IPR009057">
    <property type="entry name" value="Homeodomain-like_sf"/>
</dbReference>
<organism evidence="6 7">
    <name type="scientific">Cryptosporangium phraense</name>
    <dbReference type="NCBI Taxonomy" id="2593070"/>
    <lineage>
        <taxon>Bacteria</taxon>
        <taxon>Bacillati</taxon>
        <taxon>Actinomycetota</taxon>
        <taxon>Actinomycetes</taxon>
        <taxon>Cryptosporangiales</taxon>
        <taxon>Cryptosporangiaceae</taxon>
        <taxon>Cryptosporangium</taxon>
    </lineage>
</organism>
<evidence type="ECO:0000313" key="6">
    <source>
        <dbReference type="EMBL" id="TQS40834.1"/>
    </source>
</evidence>
<keyword evidence="1" id="KW-0805">Transcription regulation</keyword>
<evidence type="ECO:0000256" key="4">
    <source>
        <dbReference type="PROSITE-ProRule" id="PRU00335"/>
    </source>
</evidence>
<keyword evidence="3" id="KW-0804">Transcription</keyword>
<evidence type="ECO:0000256" key="1">
    <source>
        <dbReference type="ARBA" id="ARBA00023015"/>
    </source>
</evidence>
<dbReference type="InterPro" id="IPR039536">
    <property type="entry name" value="TetR_C_Proteobacteria"/>
</dbReference>
<dbReference type="PANTHER" id="PTHR30055">
    <property type="entry name" value="HTH-TYPE TRANSCRIPTIONAL REGULATOR RUTR"/>
    <property type="match status" value="1"/>
</dbReference>
<protein>
    <submittedName>
        <fullName evidence="6">TetR/AcrR family transcriptional regulator</fullName>
    </submittedName>
</protein>
<evidence type="ECO:0000259" key="5">
    <source>
        <dbReference type="PROSITE" id="PS50977"/>
    </source>
</evidence>
<sequence length="203" mass="21948">MTEKRDATVRAARRIFGRDGYARASIDAIAIEAGVSTRTLYKHFSSKESLFAFVLETSATEVADGTVERIRSAPVAESAGDVAAELETIAHALVRQAIDYRDHFAMVRQINAESTHFPAAMLRTWQKAGPLRVESAVAERLAGLAERGLIVVPDLERATLHFVTLTTAEANPRGLHQAGHLTAAETDVAVAAGVRTFLFGYSV</sequence>
<comment type="caution">
    <text evidence="6">The sequence shown here is derived from an EMBL/GenBank/DDBJ whole genome shotgun (WGS) entry which is preliminary data.</text>
</comment>
<feature type="domain" description="HTH tetR-type" evidence="5">
    <location>
        <begin position="2"/>
        <end position="62"/>
    </location>
</feature>
<gene>
    <name evidence="6" type="ORF">FL583_32635</name>
</gene>
<keyword evidence="2 4" id="KW-0238">DNA-binding</keyword>
<dbReference type="FunFam" id="1.10.10.60:FF:000141">
    <property type="entry name" value="TetR family transcriptional regulator"/>
    <property type="match status" value="1"/>
</dbReference>
<dbReference type="Proteomes" id="UP000317982">
    <property type="component" value="Unassembled WGS sequence"/>
</dbReference>
<dbReference type="Gene3D" id="1.10.357.10">
    <property type="entry name" value="Tetracycline Repressor, domain 2"/>
    <property type="match status" value="1"/>
</dbReference>
<dbReference type="Pfam" id="PF00440">
    <property type="entry name" value="TetR_N"/>
    <property type="match status" value="1"/>
</dbReference>
<dbReference type="SUPFAM" id="SSF46689">
    <property type="entry name" value="Homeodomain-like"/>
    <property type="match status" value="1"/>
</dbReference>
<keyword evidence="7" id="KW-1185">Reference proteome</keyword>
<dbReference type="InParanoid" id="A0A545AHN4"/>